<sequence length="1426" mass="162161">LENSETTPPPTTADGRRRNCQESTGWDAFGTTPKPEADETDGLKCVEIVLKIVKVVAYLVTFVLVLASAVVSKGTLLVITSNVGVSDGKKYETSTTNVESLAWRGVLFLIMIVPELLTLWRSSSRCIFSNYRTPDKITFFTVFAMETLQTIGVSLLVFVVLPDLDVLKGGMLANCVCFVPALLGMLSHPKDEDRRILRIIMDVLSLMAQVTSFFFWPWVVGGPRAWAIPVAVFLASFRWWPNYVDQRSPLKFIARLGKMKDNLRDSRYFTYIFISLWKILLIFGCMLGFTMIIVDDVYATFYNFVGVFRRRGIEFILLPKEHQSDLTISMSQWTPLQVAAIQVISSLLCYASAKFACKIRIQRFSFAFPIFLSVPVTLFLLYATCECRTGGVCLLGKYLPKYLYWRCPEDNFFQFIKVQHGWLWFAWFLSQTWIAVHVWKPKSARLASTERLFVNPLYCSALIDQSLAMNRRKDDEDIRGDTESPHMQRHLDHTVRIYACVTMWHETADEMKKALKSVFRMDDDQCARRNAQEYLKRVDPDYYEFEAHVLFDDAFEESDDNGEEMVVNRFVKQLVEVVDIAASDVHQCERRLRPPEKIATPYGGRLVWRMPGKNKLVVHLKDRSKIRNRKRWSQVMYMYYLLGHKLMESPIDAERKKVMAENTFILALDGDINFRPHAVRLLVDFMKKNKNLGAACGRTHPVGSGPMVWFQKFEYAMGHWLQKATEHMIGCVLCSPGCFSLFRAKALMDDNVIGRYKTRSDVARHIVQCDQGEDRWLCTLLLQRGYRVAYCAASDAYTHCPEGYGEFFTQRRRWAPSTLANLLDLLENYKHIVAINDNISFGYVVYQAMLMIGNILGPGTIFLIMVSAVASTFNIPNWASLALNTVPILAFTIICFTTKNSIQVTVAQVMGACYALLVMVALGATIIQITEDGVGSPSAIFLISLSGSFFVAALMHPREFLCVFPGVLYFLGVPSVYLFLFVYSIVNLNVASWGTRETQTKKSKTKLRKERVESDELSMGKSQRGHRGFPDLGGGEDQNVTNMREVHLSTISDRLDQINRRMSCVETQLESVLHSGTSEQSGRSSSLPNERVNEGSSGSNFGTCITLNEYTEHHQERDDLRNPYWIKDKDLGRGFVVYLSASEKRFWEDLIKKYLSPIDENADDQARIAHSLKELRNRVFFIFFMLNALFVLLVFALQVSRAHVYVPWPLEVKTNITLIKDQDQIIITTKSLRLEPIGLIIAAFFAFVMIIQFVGMICHRFHTFSHILASVELSCCKQKVGDPKDDGFIGQDVIHAAKRMQRLKSIDGDDASTTESDESRQPEDRKTTRRLERRRKRGAKTGTLDAAFERRCKSYSADGLGGMHPMAVFSHFSDSTERRGAAEIARELGNHRMKTLDARDKHTAAVAAALSSGAQDASGHLDDRWY</sequence>
<evidence type="ECO:0000256" key="5">
    <source>
        <dbReference type="ARBA" id="ARBA00022679"/>
    </source>
</evidence>
<keyword evidence="9 14" id="KW-0472">Membrane</keyword>
<feature type="region of interest" description="Disordered" evidence="13">
    <location>
        <begin position="999"/>
        <end position="1036"/>
    </location>
</feature>
<feature type="transmembrane region" description="Helical" evidence="14">
    <location>
        <begin position="333"/>
        <end position="352"/>
    </location>
</feature>
<feature type="transmembrane region" description="Helical" evidence="14">
    <location>
        <begin position="56"/>
        <end position="81"/>
    </location>
</feature>
<dbReference type="PANTHER" id="PTHR22914:SF42">
    <property type="entry name" value="CHITIN SYNTHASE"/>
    <property type="match status" value="1"/>
</dbReference>
<dbReference type="GO" id="GO:0005886">
    <property type="term" value="C:plasma membrane"/>
    <property type="evidence" value="ECO:0007669"/>
    <property type="project" value="UniProtKB-SubCell"/>
</dbReference>
<feature type="transmembrane region" description="Helical" evidence="14">
    <location>
        <begin position="1179"/>
        <end position="1199"/>
    </location>
</feature>
<feature type="transmembrane region" description="Helical" evidence="14">
    <location>
        <begin position="268"/>
        <end position="294"/>
    </location>
</feature>
<evidence type="ECO:0000256" key="9">
    <source>
        <dbReference type="ARBA" id="ARBA00023136"/>
    </source>
</evidence>
<accession>A0A131XWG5</accession>
<evidence type="ECO:0000256" key="13">
    <source>
        <dbReference type="SAM" id="MobiDB-lite"/>
    </source>
</evidence>
<dbReference type="Pfam" id="PF03142">
    <property type="entry name" value="Chitin_synth_2"/>
    <property type="match status" value="1"/>
</dbReference>
<proteinExistence type="evidence at transcript level"/>
<name>A0A131XWG5_IXORI</name>
<feature type="transmembrane region" description="Helical" evidence="14">
    <location>
        <begin position="364"/>
        <end position="383"/>
    </location>
</feature>
<evidence type="ECO:0000256" key="12">
    <source>
        <dbReference type="ARBA" id="ARBA00048014"/>
    </source>
</evidence>
<feature type="transmembrane region" description="Helical" evidence="14">
    <location>
        <begin position="844"/>
        <end position="866"/>
    </location>
</feature>
<dbReference type="InterPro" id="IPR055120">
    <property type="entry name" value="Chs-1/2_IV_N"/>
</dbReference>
<dbReference type="GO" id="GO:0006031">
    <property type="term" value="P:chitin biosynthetic process"/>
    <property type="evidence" value="ECO:0007669"/>
    <property type="project" value="TreeGrafter"/>
</dbReference>
<keyword evidence="10" id="KW-0325">Glycoprotein</keyword>
<feature type="non-terminal residue" evidence="16">
    <location>
        <position position="1"/>
    </location>
</feature>
<keyword evidence="3" id="KW-1003">Cell membrane</keyword>
<feature type="transmembrane region" description="Helical" evidence="14">
    <location>
        <begin position="939"/>
        <end position="955"/>
    </location>
</feature>
<feature type="region of interest" description="Disordered" evidence="13">
    <location>
        <begin position="1071"/>
        <end position="1099"/>
    </location>
</feature>
<organism evidence="16">
    <name type="scientific">Ixodes ricinus</name>
    <name type="common">Common tick</name>
    <name type="synonym">Acarus ricinus</name>
    <dbReference type="NCBI Taxonomy" id="34613"/>
    <lineage>
        <taxon>Eukaryota</taxon>
        <taxon>Metazoa</taxon>
        <taxon>Ecdysozoa</taxon>
        <taxon>Arthropoda</taxon>
        <taxon>Chelicerata</taxon>
        <taxon>Arachnida</taxon>
        <taxon>Acari</taxon>
        <taxon>Parasitiformes</taxon>
        <taxon>Ixodida</taxon>
        <taxon>Ixodoidea</taxon>
        <taxon>Ixodidae</taxon>
        <taxon>Ixodinae</taxon>
        <taxon>Ixodes</taxon>
    </lineage>
</organism>
<feature type="transmembrane region" description="Helical" evidence="14">
    <location>
        <begin position="1237"/>
        <end position="1258"/>
    </location>
</feature>
<comment type="similarity">
    <text evidence="11">Belongs to the chitin synthase family. Class IV subfamily.</text>
</comment>
<keyword evidence="6 14" id="KW-0812">Transmembrane</keyword>
<feature type="compositionally biased region" description="Basic and acidic residues" evidence="13">
    <location>
        <begin position="1317"/>
        <end position="1330"/>
    </location>
</feature>
<dbReference type="EMBL" id="GEFM01004163">
    <property type="protein sequence ID" value="JAP71633.1"/>
    <property type="molecule type" value="mRNA"/>
</dbReference>
<evidence type="ECO:0000256" key="6">
    <source>
        <dbReference type="ARBA" id="ARBA00022692"/>
    </source>
</evidence>
<feature type="transmembrane region" description="Helical" evidence="14">
    <location>
        <begin position="101"/>
        <end position="120"/>
    </location>
</feature>
<dbReference type="InterPro" id="IPR029044">
    <property type="entry name" value="Nucleotide-diphossugar_trans"/>
</dbReference>
<feature type="transmembrane region" description="Helical" evidence="14">
    <location>
        <begin position="905"/>
        <end position="927"/>
    </location>
</feature>
<dbReference type="EC" id="2.4.1.16" evidence="2"/>
<comment type="subcellular location">
    <subcellularLocation>
        <location evidence="1">Cell membrane</location>
        <topology evidence="1">Multi-pass membrane protein</topology>
    </subcellularLocation>
</comment>
<keyword evidence="8" id="KW-0175">Coiled coil</keyword>
<evidence type="ECO:0000256" key="8">
    <source>
        <dbReference type="ARBA" id="ARBA00023054"/>
    </source>
</evidence>
<evidence type="ECO:0000313" key="16">
    <source>
        <dbReference type="EMBL" id="JAP71633.1"/>
    </source>
</evidence>
<evidence type="ECO:0000259" key="15">
    <source>
        <dbReference type="Pfam" id="PF23000"/>
    </source>
</evidence>
<dbReference type="GO" id="GO:0004100">
    <property type="term" value="F:chitin synthase activity"/>
    <property type="evidence" value="ECO:0007669"/>
    <property type="project" value="UniProtKB-EC"/>
</dbReference>
<keyword evidence="7 14" id="KW-1133">Transmembrane helix</keyword>
<feature type="compositionally biased region" description="Low complexity" evidence="13">
    <location>
        <begin position="1075"/>
        <end position="1086"/>
    </location>
</feature>
<evidence type="ECO:0000256" key="7">
    <source>
        <dbReference type="ARBA" id="ARBA00022989"/>
    </source>
</evidence>
<reference evidence="16" key="1">
    <citation type="submission" date="2016-02" db="EMBL/GenBank/DDBJ databases">
        <title>RNAseq analyses of the midgut from blood- or serum-fed Ixodes ricinus ticks.</title>
        <authorList>
            <person name="Perner J."/>
            <person name="Provaznik J."/>
            <person name="Schrenkova J."/>
            <person name="Urbanova V."/>
            <person name="Ribeiro J.M."/>
            <person name="Kopacek P."/>
        </authorList>
    </citation>
    <scope>NUCLEOTIDE SEQUENCE</scope>
    <source>
        <tissue evidence="16">Gut</tissue>
    </source>
</reference>
<evidence type="ECO:0000256" key="3">
    <source>
        <dbReference type="ARBA" id="ARBA00022475"/>
    </source>
</evidence>
<evidence type="ECO:0000256" key="14">
    <source>
        <dbReference type="SAM" id="Phobius"/>
    </source>
</evidence>
<feature type="transmembrane region" description="Helical" evidence="14">
    <location>
        <begin position="140"/>
        <end position="161"/>
    </location>
</feature>
<keyword evidence="5 16" id="KW-0808">Transferase</keyword>
<evidence type="ECO:0000256" key="11">
    <source>
        <dbReference type="ARBA" id="ARBA00046329"/>
    </source>
</evidence>
<evidence type="ECO:0000256" key="10">
    <source>
        <dbReference type="ARBA" id="ARBA00023180"/>
    </source>
</evidence>
<evidence type="ECO:0000256" key="4">
    <source>
        <dbReference type="ARBA" id="ARBA00022676"/>
    </source>
</evidence>
<protein>
    <recommendedName>
        <fullName evidence="2">chitin synthase</fullName>
        <ecNumber evidence="2">2.4.1.16</ecNumber>
    </recommendedName>
</protein>
<feature type="region of interest" description="Disordered" evidence="13">
    <location>
        <begin position="1"/>
        <end position="38"/>
    </location>
</feature>
<dbReference type="FunFam" id="3.90.550.10:FF:000139">
    <property type="entry name" value="Chitin synthase 8"/>
    <property type="match status" value="1"/>
</dbReference>
<evidence type="ECO:0000256" key="2">
    <source>
        <dbReference type="ARBA" id="ARBA00012543"/>
    </source>
</evidence>
<dbReference type="PANTHER" id="PTHR22914">
    <property type="entry name" value="CHITIN SYNTHASE"/>
    <property type="match status" value="1"/>
</dbReference>
<dbReference type="Pfam" id="PF23000">
    <property type="entry name" value="ChitinSynthase_IV_N"/>
    <property type="match status" value="1"/>
</dbReference>
<dbReference type="SUPFAM" id="SSF53448">
    <property type="entry name" value="Nucleotide-diphospho-sugar transferases"/>
    <property type="match status" value="1"/>
</dbReference>
<feature type="region of interest" description="Disordered" evidence="13">
    <location>
        <begin position="1305"/>
        <end position="1342"/>
    </location>
</feature>
<feature type="transmembrane region" description="Helical" evidence="14">
    <location>
        <begin position="225"/>
        <end position="241"/>
    </location>
</feature>
<evidence type="ECO:0000256" key="1">
    <source>
        <dbReference type="ARBA" id="ARBA00004651"/>
    </source>
</evidence>
<keyword evidence="4" id="KW-0328">Glycosyltransferase</keyword>
<feature type="transmembrane region" description="Helical" evidence="14">
    <location>
        <begin position="967"/>
        <end position="986"/>
    </location>
</feature>
<feature type="domain" description="Chitin synthase chs-1/2 N-terminal putative transporter" evidence="15">
    <location>
        <begin position="49"/>
        <end position="425"/>
    </location>
</feature>
<dbReference type="InterPro" id="IPR004835">
    <property type="entry name" value="Chitin_synth"/>
</dbReference>
<feature type="transmembrane region" description="Helical" evidence="14">
    <location>
        <begin position="878"/>
        <end position="899"/>
    </location>
</feature>
<dbReference type="Gene3D" id="3.90.550.10">
    <property type="entry name" value="Spore Coat Polysaccharide Biosynthesis Protein SpsA, Chain A"/>
    <property type="match status" value="1"/>
</dbReference>
<dbReference type="CDD" id="cd04190">
    <property type="entry name" value="Chitin_synth_C"/>
    <property type="match status" value="1"/>
</dbReference>
<comment type="catalytic activity">
    <reaction evidence="12">
        <text>[(1-&gt;4)-N-acetyl-beta-D-glucosaminyl](n) + UDP-N-acetyl-alpha-D-glucosamine = [(1-&gt;4)-N-acetyl-beta-D-glucosaminyl](n+1) + UDP + H(+)</text>
        <dbReference type="Rhea" id="RHEA:16637"/>
        <dbReference type="Rhea" id="RHEA-COMP:9593"/>
        <dbReference type="Rhea" id="RHEA-COMP:9595"/>
        <dbReference type="ChEBI" id="CHEBI:15378"/>
        <dbReference type="ChEBI" id="CHEBI:17029"/>
        <dbReference type="ChEBI" id="CHEBI:57705"/>
        <dbReference type="ChEBI" id="CHEBI:58223"/>
        <dbReference type="EC" id="2.4.1.16"/>
    </reaction>
</comment>